<evidence type="ECO:0000256" key="6">
    <source>
        <dbReference type="ARBA" id="ARBA00023040"/>
    </source>
</evidence>
<evidence type="ECO:0000256" key="7">
    <source>
        <dbReference type="ARBA" id="ARBA00023136"/>
    </source>
</evidence>
<keyword evidence="14" id="KW-1185">Reference proteome</keyword>
<sequence length="289" mass="32815">MCKVVNYSQAVSVLVSAYTLLAISIDRYFVITRPLRPRLGKTAAKLVMSAVWLGALATAAPILVVSQLQKPSLWHQVCELDICSEKWEDVKQSEQYTSALLILQFALPLMALVCTYGRIACVVWGVKPPGEAESVRDSRMQHSKLKMLWSAHENDEEWGKWPGMPLVWFVSHWLAMSHSCYNPIIYGYMNVRYRNGFRQVLERILKYNQNERSRSCPRTSICEGIPLSEMVAINGSMRHRSISRCKCKIRSPFMSTEERKCSCSSIFQYKTSTASKLTPPAQALSVLSH</sequence>
<feature type="transmembrane region" description="Helical" evidence="11">
    <location>
        <begin position="6"/>
        <end position="25"/>
    </location>
</feature>
<evidence type="ECO:0000256" key="9">
    <source>
        <dbReference type="ARBA" id="ARBA00023224"/>
    </source>
</evidence>
<dbReference type="PANTHER" id="PTHR24238">
    <property type="entry name" value="G-PROTEIN COUPLED RECEPTOR"/>
    <property type="match status" value="1"/>
</dbReference>
<dbReference type="InterPro" id="IPR000276">
    <property type="entry name" value="GPCR_Rhodpsn"/>
</dbReference>
<keyword evidence="5 11" id="KW-1133">Transmembrane helix</keyword>
<dbReference type="AlphaFoldDB" id="A0A212FDZ2"/>
<dbReference type="GO" id="GO:0005886">
    <property type="term" value="C:plasma membrane"/>
    <property type="evidence" value="ECO:0007669"/>
    <property type="project" value="UniProtKB-SubCell"/>
</dbReference>
<proteinExistence type="inferred from homology"/>
<dbReference type="InterPro" id="IPR017452">
    <property type="entry name" value="GPCR_Rhodpsn_7TM"/>
</dbReference>
<evidence type="ECO:0000256" key="10">
    <source>
        <dbReference type="RuleBase" id="RU000688"/>
    </source>
</evidence>
<comment type="subcellular location">
    <subcellularLocation>
        <location evidence="1">Cell membrane</location>
        <topology evidence="1">Multi-pass membrane protein</topology>
    </subcellularLocation>
</comment>
<evidence type="ECO:0000256" key="11">
    <source>
        <dbReference type="SAM" id="Phobius"/>
    </source>
</evidence>
<dbReference type="Pfam" id="PF00001">
    <property type="entry name" value="7tm_1"/>
    <property type="match status" value="1"/>
</dbReference>
<dbReference type="KEGG" id="dpl:KGM_208970"/>
<keyword evidence="4 10" id="KW-0812">Transmembrane</keyword>
<evidence type="ECO:0000256" key="4">
    <source>
        <dbReference type="ARBA" id="ARBA00022692"/>
    </source>
</evidence>
<dbReference type="InterPro" id="IPR000611">
    <property type="entry name" value="NPY_rcpt"/>
</dbReference>
<evidence type="ECO:0000259" key="12">
    <source>
        <dbReference type="PROSITE" id="PS50262"/>
    </source>
</evidence>
<dbReference type="EMBL" id="AGBW02008996">
    <property type="protein sequence ID" value="OWR51928.1"/>
    <property type="molecule type" value="Genomic_DNA"/>
</dbReference>
<feature type="transmembrane region" description="Helical" evidence="11">
    <location>
        <begin position="101"/>
        <end position="126"/>
    </location>
</feature>
<dbReference type="PROSITE" id="PS50262">
    <property type="entry name" value="G_PROTEIN_RECEP_F1_2"/>
    <property type="match status" value="1"/>
</dbReference>
<evidence type="ECO:0000256" key="8">
    <source>
        <dbReference type="ARBA" id="ARBA00023170"/>
    </source>
</evidence>
<evidence type="ECO:0000313" key="14">
    <source>
        <dbReference type="Proteomes" id="UP000007151"/>
    </source>
</evidence>
<protein>
    <submittedName>
        <fullName evidence="13">Neuropeptide receptor A19</fullName>
    </submittedName>
</protein>
<reference evidence="13 14" key="1">
    <citation type="journal article" date="2011" name="Cell">
        <title>The monarch butterfly genome yields insights into long-distance migration.</title>
        <authorList>
            <person name="Zhan S."/>
            <person name="Merlin C."/>
            <person name="Boore J.L."/>
            <person name="Reppert S.M."/>
        </authorList>
    </citation>
    <scope>NUCLEOTIDE SEQUENCE [LARGE SCALE GENOMIC DNA]</scope>
    <source>
        <strain evidence="13">F-2</strain>
    </source>
</reference>
<dbReference type="InParanoid" id="A0A212FDZ2"/>
<gene>
    <name evidence="13" type="ORF">KGM_208970</name>
</gene>
<evidence type="ECO:0000256" key="1">
    <source>
        <dbReference type="ARBA" id="ARBA00004651"/>
    </source>
</evidence>
<organism evidence="13 14">
    <name type="scientific">Danaus plexippus plexippus</name>
    <dbReference type="NCBI Taxonomy" id="278856"/>
    <lineage>
        <taxon>Eukaryota</taxon>
        <taxon>Metazoa</taxon>
        <taxon>Ecdysozoa</taxon>
        <taxon>Arthropoda</taxon>
        <taxon>Hexapoda</taxon>
        <taxon>Insecta</taxon>
        <taxon>Pterygota</taxon>
        <taxon>Neoptera</taxon>
        <taxon>Endopterygota</taxon>
        <taxon>Lepidoptera</taxon>
        <taxon>Glossata</taxon>
        <taxon>Ditrysia</taxon>
        <taxon>Papilionoidea</taxon>
        <taxon>Nymphalidae</taxon>
        <taxon>Danainae</taxon>
        <taxon>Danaini</taxon>
        <taxon>Danaina</taxon>
        <taxon>Danaus</taxon>
        <taxon>Danaus</taxon>
    </lineage>
</organism>
<name>A0A212FDZ2_DANPL</name>
<dbReference type="eggNOG" id="KOG3656">
    <property type="taxonomic scope" value="Eukaryota"/>
</dbReference>
<dbReference type="GO" id="GO:0004983">
    <property type="term" value="F:neuropeptide Y receptor activity"/>
    <property type="evidence" value="ECO:0007669"/>
    <property type="project" value="InterPro"/>
</dbReference>
<keyword evidence="3" id="KW-1003">Cell membrane</keyword>
<dbReference type="Gene3D" id="1.20.1070.10">
    <property type="entry name" value="Rhodopsin 7-helix transmembrane proteins"/>
    <property type="match status" value="1"/>
</dbReference>
<evidence type="ECO:0000256" key="5">
    <source>
        <dbReference type="ARBA" id="ARBA00022989"/>
    </source>
</evidence>
<evidence type="ECO:0000256" key="3">
    <source>
        <dbReference type="ARBA" id="ARBA00022475"/>
    </source>
</evidence>
<dbReference type="SUPFAM" id="SSF81321">
    <property type="entry name" value="Family A G protein-coupled receptor-like"/>
    <property type="match status" value="1"/>
</dbReference>
<evidence type="ECO:0000313" key="13">
    <source>
        <dbReference type="EMBL" id="OWR51928.1"/>
    </source>
</evidence>
<keyword evidence="7 11" id="KW-0472">Membrane</keyword>
<dbReference type="PROSITE" id="PS00237">
    <property type="entry name" value="G_PROTEIN_RECEP_F1_1"/>
    <property type="match status" value="1"/>
</dbReference>
<comment type="similarity">
    <text evidence="2 10">Belongs to the G-protein coupled receptor 1 family.</text>
</comment>
<comment type="caution">
    <text evidence="13">The sequence shown here is derived from an EMBL/GenBank/DDBJ whole genome shotgun (WGS) entry which is preliminary data.</text>
</comment>
<dbReference type="Proteomes" id="UP000007151">
    <property type="component" value="Unassembled WGS sequence"/>
</dbReference>
<feature type="domain" description="G-protein coupled receptors family 1 profile" evidence="12">
    <location>
        <begin position="1"/>
        <end position="186"/>
    </location>
</feature>
<keyword evidence="8 10" id="KW-0675">Receptor</keyword>
<dbReference type="PRINTS" id="PR00237">
    <property type="entry name" value="GPCRRHODOPSN"/>
</dbReference>
<accession>A0A212FDZ2</accession>
<evidence type="ECO:0000256" key="2">
    <source>
        <dbReference type="ARBA" id="ARBA00010663"/>
    </source>
</evidence>
<feature type="transmembrane region" description="Helical" evidence="11">
    <location>
        <begin position="46"/>
        <end position="65"/>
    </location>
</feature>
<dbReference type="PANTHER" id="PTHR24238:SF73">
    <property type="entry name" value="RYAMIDE RECEPTOR"/>
    <property type="match status" value="1"/>
</dbReference>
<dbReference type="PRINTS" id="PR01012">
    <property type="entry name" value="NRPEPTIDEYR"/>
</dbReference>
<dbReference type="STRING" id="278856.A0A212FDZ2"/>
<keyword evidence="9 10" id="KW-0807">Transducer</keyword>
<keyword evidence="6 10" id="KW-0297">G-protein coupled receptor</keyword>